<dbReference type="GO" id="GO:0008380">
    <property type="term" value="P:RNA splicing"/>
    <property type="evidence" value="ECO:0007669"/>
    <property type="project" value="UniProtKB-KW"/>
</dbReference>
<proteinExistence type="inferred from homology"/>
<feature type="compositionally biased region" description="Basic and acidic residues" evidence="8">
    <location>
        <begin position="15"/>
        <end position="30"/>
    </location>
</feature>
<reference evidence="10 11" key="1">
    <citation type="submission" date="2016-07" db="EMBL/GenBank/DDBJ databases">
        <title>Pervasive Adenine N6-methylation of Active Genes in Fungi.</title>
        <authorList>
            <consortium name="DOE Joint Genome Institute"/>
            <person name="Mondo S.J."/>
            <person name="Dannebaum R.O."/>
            <person name="Kuo R.C."/>
            <person name="Labutti K."/>
            <person name="Haridas S."/>
            <person name="Kuo A."/>
            <person name="Salamov A."/>
            <person name="Ahrendt S.R."/>
            <person name="Lipzen A."/>
            <person name="Sullivan W."/>
            <person name="Andreopoulos W.B."/>
            <person name="Clum A."/>
            <person name="Lindquist E."/>
            <person name="Daum C."/>
            <person name="Ramamoorthy G.K."/>
            <person name="Gryganskyi A."/>
            <person name="Culley D."/>
            <person name="Magnuson J.K."/>
            <person name="James T.Y."/>
            <person name="O'Malley M.A."/>
            <person name="Stajich J.E."/>
            <person name="Spatafora J.W."/>
            <person name="Visel A."/>
            <person name="Grigoriev I.V."/>
        </authorList>
    </citation>
    <scope>NUCLEOTIDE SEQUENCE [LARGE SCALE GENOMIC DNA]</scope>
    <source>
        <strain evidence="10 11">NRRL 3301</strain>
    </source>
</reference>
<gene>
    <name evidence="10" type="ORF">DM01DRAFT_1334661</name>
</gene>
<protein>
    <recommendedName>
        <fullName evidence="9">Pinin/SDK/MemA protein domain-containing protein</fullName>
    </recommendedName>
</protein>
<evidence type="ECO:0000256" key="8">
    <source>
        <dbReference type="SAM" id="MobiDB-lite"/>
    </source>
</evidence>
<keyword evidence="4" id="KW-0805">Transcription regulation</keyword>
<feature type="region of interest" description="Disordered" evidence="8">
    <location>
        <begin position="1"/>
        <end position="76"/>
    </location>
</feature>
<evidence type="ECO:0000256" key="2">
    <source>
        <dbReference type="ARBA" id="ARBA00010386"/>
    </source>
</evidence>
<dbReference type="Pfam" id="PF04696">
    <property type="entry name" value="Pinin_SDK_memA"/>
    <property type="match status" value="1"/>
</dbReference>
<dbReference type="PANTHER" id="PTHR12707">
    <property type="entry name" value="PINN"/>
    <property type="match status" value="1"/>
</dbReference>
<evidence type="ECO:0000313" key="10">
    <source>
        <dbReference type="EMBL" id="ORX56167.1"/>
    </source>
</evidence>
<keyword evidence="3" id="KW-0507">mRNA processing</keyword>
<keyword evidence="6" id="KW-0508">mRNA splicing</keyword>
<feature type="domain" description="Pinin/SDK/MemA protein" evidence="9">
    <location>
        <begin position="68"/>
        <end position="135"/>
    </location>
</feature>
<dbReference type="OrthoDB" id="330772at2759"/>
<comment type="caution">
    <text evidence="10">The sequence shown here is derived from an EMBL/GenBank/DDBJ whole genome shotgun (WGS) entry which is preliminary data.</text>
</comment>
<feature type="compositionally biased region" description="Low complexity" evidence="8">
    <location>
        <begin position="46"/>
        <end position="70"/>
    </location>
</feature>
<sequence length="185" mass="20887">MNTNSASQTDTANDASHHESKSHNKVKIQDETIANPNPLNMDQQDQEASSNKTAAAAPTPTSQSSGATQQRSKRMFGVLMGTLQKFKEQNANNVERDSKRRAIDTRLQEKLTEERNVLQYNRKTNLLKRKLEKAKLLETKTTPSLAYLPNRLTEQDQAIIDEQTREADEELQEHLKQCPPSEPSS</sequence>
<evidence type="ECO:0000256" key="1">
    <source>
        <dbReference type="ARBA" id="ARBA00004123"/>
    </source>
</evidence>
<dbReference type="Proteomes" id="UP000242146">
    <property type="component" value="Unassembled WGS sequence"/>
</dbReference>
<evidence type="ECO:0000256" key="4">
    <source>
        <dbReference type="ARBA" id="ARBA00023015"/>
    </source>
</evidence>
<evidence type="ECO:0000256" key="7">
    <source>
        <dbReference type="ARBA" id="ARBA00023242"/>
    </source>
</evidence>
<keyword evidence="7" id="KW-0539">Nucleus</keyword>
<dbReference type="EMBL" id="MCGT01000010">
    <property type="protein sequence ID" value="ORX56167.1"/>
    <property type="molecule type" value="Genomic_DNA"/>
</dbReference>
<dbReference type="PANTHER" id="PTHR12707:SF0">
    <property type="entry name" value="PININ"/>
    <property type="match status" value="1"/>
</dbReference>
<evidence type="ECO:0000256" key="3">
    <source>
        <dbReference type="ARBA" id="ARBA00022664"/>
    </source>
</evidence>
<evidence type="ECO:0000313" key="11">
    <source>
        <dbReference type="Proteomes" id="UP000242146"/>
    </source>
</evidence>
<accession>A0A1X2GKN4</accession>
<keyword evidence="11" id="KW-1185">Reference proteome</keyword>
<comment type="subcellular location">
    <subcellularLocation>
        <location evidence="1">Nucleus</location>
    </subcellularLocation>
</comment>
<dbReference type="InterPro" id="IPR006786">
    <property type="entry name" value="Pinin_SDK_MemA"/>
</dbReference>
<comment type="similarity">
    <text evidence="2">Belongs to the pinin family.</text>
</comment>
<evidence type="ECO:0000256" key="5">
    <source>
        <dbReference type="ARBA" id="ARBA00023163"/>
    </source>
</evidence>
<feature type="compositionally biased region" description="Polar residues" evidence="8">
    <location>
        <begin position="1"/>
        <end position="14"/>
    </location>
</feature>
<evidence type="ECO:0000256" key="6">
    <source>
        <dbReference type="ARBA" id="ARBA00023187"/>
    </source>
</evidence>
<feature type="compositionally biased region" description="Polar residues" evidence="8">
    <location>
        <begin position="32"/>
        <end position="43"/>
    </location>
</feature>
<organism evidence="10 11">
    <name type="scientific">Hesseltinella vesiculosa</name>
    <dbReference type="NCBI Taxonomy" id="101127"/>
    <lineage>
        <taxon>Eukaryota</taxon>
        <taxon>Fungi</taxon>
        <taxon>Fungi incertae sedis</taxon>
        <taxon>Mucoromycota</taxon>
        <taxon>Mucoromycotina</taxon>
        <taxon>Mucoromycetes</taxon>
        <taxon>Mucorales</taxon>
        <taxon>Cunninghamellaceae</taxon>
        <taxon>Hesseltinella</taxon>
    </lineage>
</organism>
<evidence type="ECO:0000259" key="9">
    <source>
        <dbReference type="Pfam" id="PF04696"/>
    </source>
</evidence>
<name>A0A1X2GKN4_9FUNG</name>
<dbReference type="STRING" id="101127.A0A1X2GKN4"/>
<feature type="region of interest" description="Disordered" evidence="8">
    <location>
        <begin position="160"/>
        <end position="185"/>
    </location>
</feature>
<keyword evidence="5" id="KW-0804">Transcription</keyword>
<dbReference type="InterPro" id="IPR039853">
    <property type="entry name" value="Pinin"/>
</dbReference>
<feature type="compositionally biased region" description="Basic and acidic residues" evidence="8">
    <location>
        <begin position="162"/>
        <end position="176"/>
    </location>
</feature>
<dbReference type="AlphaFoldDB" id="A0A1X2GKN4"/>
<dbReference type="GO" id="GO:0006397">
    <property type="term" value="P:mRNA processing"/>
    <property type="evidence" value="ECO:0007669"/>
    <property type="project" value="UniProtKB-KW"/>
</dbReference>
<dbReference type="GO" id="GO:0071013">
    <property type="term" value="C:catalytic step 2 spliceosome"/>
    <property type="evidence" value="ECO:0007669"/>
    <property type="project" value="TreeGrafter"/>
</dbReference>